<dbReference type="EMBL" id="JAFEUZ010000019">
    <property type="protein sequence ID" value="KAG5480632.1"/>
    <property type="molecule type" value="Genomic_DNA"/>
</dbReference>
<evidence type="ECO:0000313" key="2">
    <source>
        <dbReference type="Proteomes" id="UP000673552"/>
    </source>
</evidence>
<dbReference type="RefSeq" id="XP_067179396.1">
    <property type="nucleotide sequence ID" value="XM_067323767.1"/>
</dbReference>
<sequence length="394" mass="42897">MKRARCIDARVCQRKRQRTHSMPLLGDCVRHLAKHLGSCETVVVMDPLACVRFHEEIAACTALEAFSLLLFEKHCEGRTGGMCGHRQTWWGIGVLRGRESDVAYNSGAGACVLWNIVPLALTLVPWQVKLPSRLQDLVLCQGHFASMGECKYGSSDVGPVPDSFVAREAVALLCGLPRCRVQAISGHFPMFRRASPPTLLAVPHAVSAADTAWSLVPSEEVEPPQREAAAHQHAQRLMSFVVSGLSSLMESSAPRNGRPVPECWAVVSYPDGLPRAASARDEVDSASRDIRDTARGVPVHDLCAPQLVCPCEAAPFFILPSHRLSQSLRVAVGWGRIPPSSRPVAEEALRRLCSLVDRAALCTDQGVTLTFRTAWDGVRQTRSATATIQRASSM</sequence>
<dbReference type="Proteomes" id="UP000673552">
    <property type="component" value="Chromosome 19"/>
</dbReference>
<accession>A0A836H6V4</accession>
<dbReference type="AlphaFoldDB" id="A0A836H6V4"/>
<organism evidence="1 2">
    <name type="scientific">Leishmania martiniquensis</name>
    <dbReference type="NCBI Taxonomy" id="1580590"/>
    <lineage>
        <taxon>Eukaryota</taxon>
        <taxon>Discoba</taxon>
        <taxon>Euglenozoa</taxon>
        <taxon>Kinetoplastea</taxon>
        <taxon>Metakinetoplastina</taxon>
        <taxon>Trypanosomatida</taxon>
        <taxon>Trypanosomatidae</taxon>
        <taxon>Leishmaniinae</taxon>
        <taxon>Leishmania</taxon>
    </lineage>
</organism>
<keyword evidence="2" id="KW-1185">Reference proteome</keyword>
<reference evidence="1 2" key="1">
    <citation type="submission" date="2021-03" db="EMBL/GenBank/DDBJ databases">
        <title>Leishmania (Mundinia) martiniquensis Genome sequencing and assembly.</title>
        <authorList>
            <person name="Almutairi H."/>
            <person name="Gatherer D."/>
        </authorList>
    </citation>
    <scope>NUCLEOTIDE SEQUENCE [LARGE SCALE GENOMIC DNA]</scope>
    <source>
        <strain evidence="1">LSCM1</strain>
    </source>
</reference>
<dbReference type="GeneID" id="92516279"/>
<evidence type="ECO:0000313" key="1">
    <source>
        <dbReference type="EMBL" id="KAG5480632.1"/>
    </source>
</evidence>
<dbReference type="OrthoDB" id="257482at2759"/>
<comment type="caution">
    <text evidence="1">The sequence shown here is derived from an EMBL/GenBank/DDBJ whole genome shotgun (WGS) entry which is preliminary data.</text>
</comment>
<protein>
    <submittedName>
        <fullName evidence="1">Uncharacterized protein</fullName>
    </submittedName>
</protein>
<dbReference type="KEGG" id="lmat:92516279"/>
<proteinExistence type="predicted"/>
<name>A0A836H6V4_9TRYP</name>
<gene>
    <name evidence="1" type="ORF">LSCM1_06336</name>
</gene>